<dbReference type="EMBL" id="BBNO01000019">
    <property type="protein sequence ID" value="GAO13064.1"/>
    <property type="molecule type" value="Genomic_DNA"/>
</dbReference>
<evidence type="ECO:0000313" key="3">
    <source>
        <dbReference type="Proteomes" id="UP000048965"/>
    </source>
</evidence>
<reference evidence="2 3" key="2">
    <citation type="journal article" date="2015" name="Stand. Genomic Sci.">
        <title>Draft genome sequence of marine-derived Streptomyces sp. TP-A0598, a producer of anti-MRSA antibiotic lydicamycins.</title>
        <authorList>
            <person name="Komaki H."/>
            <person name="Ichikawa N."/>
            <person name="Hosoyama A."/>
            <person name="Fujita N."/>
            <person name="Igarashi Y."/>
        </authorList>
    </citation>
    <scope>NUCLEOTIDE SEQUENCE [LARGE SCALE GENOMIC DNA]</scope>
    <source>
        <strain evidence="2 3">NBRC 110027</strain>
    </source>
</reference>
<feature type="compositionally biased region" description="Polar residues" evidence="1">
    <location>
        <begin position="94"/>
        <end position="114"/>
    </location>
</feature>
<gene>
    <name evidence="2" type="ORF">TPA0598_19_00050</name>
</gene>
<organism evidence="2 3">
    <name type="scientific">Streptomyces lydicamycinicus</name>
    <dbReference type="NCBI Taxonomy" id="1546107"/>
    <lineage>
        <taxon>Bacteria</taxon>
        <taxon>Bacillati</taxon>
        <taxon>Actinomycetota</taxon>
        <taxon>Actinomycetes</taxon>
        <taxon>Kitasatosporales</taxon>
        <taxon>Streptomycetaceae</taxon>
        <taxon>Streptomyces</taxon>
    </lineage>
</organism>
<evidence type="ECO:0000313" key="2">
    <source>
        <dbReference type="EMBL" id="GAO13064.1"/>
    </source>
</evidence>
<evidence type="ECO:0000256" key="1">
    <source>
        <dbReference type="SAM" id="MobiDB-lite"/>
    </source>
</evidence>
<accession>A0A0P4RIE7</accession>
<proteinExistence type="predicted"/>
<name>A0A0P4RIE7_9ACTN</name>
<dbReference type="AlphaFoldDB" id="A0A0P4RIE7"/>
<feature type="region of interest" description="Disordered" evidence="1">
    <location>
        <begin position="94"/>
        <end position="129"/>
    </location>
</feature>
<sequence>MSALEVIRFRASSALCLFALGRLPEAGAVAAATRHAAEAMDDDAALANALHILAAKRFLEAPGTEALELSRPAARVSRRRRCIRHSGSGCNSPWPTATWNSTATRTRSAPSQPSMRRPSTPETSIFPGTTCPAPCSRFKPAAGTITEVEAGLDPGEHFGMCRALRGGRR</sequence>
<reference evidence="3" key="1">
    <citation type="submission" date="2014-09" db="EMBL/GenBank/DDBJ databases">
        <title>Whole genome shotgun sequence of Streptomyces sp. NBRC 110027.</title>
        <authorList>
            <person name="Komaki H."/>
            <person name="Ichikawa N."/>
            <person name="Katano-Makiyama Y."/>
            <person name="Hosoyama A."/>
            <person name="Hashimoto M."/>
            <person name="Uohara A."/>
            <person name="Kitahashi Y."/>
            <person name="Ohji S."/>
            <person name="Kimura A."/>
            <person name="Yamazoe A."/>
            <person name="Igarashi Y."/>
            <person name="Fujita N."/>
        </authorList>
    </citation>
    <scope>NUCLEOTIDE SEQUENCE [LARGE SCALE GENOMIC DNA]</scope>
    <source>
        <strain evidence="3">NBRC 110027</strain>
    </source>
</reference>
<comment type="caution">
    <text evidence="2">The sequence shown here is derived from an EMBL/GenBank/DDBJ whole genome shotgun (WGS) entry which is preliminary data.</text>
</comment>
<protein>
    <submittedName>
        <fullName evidence="2">Uncharacterized protein</fullName>
    </submittedName>
</protein>
<dbReference type="Proteomes" id="UP000048965">
    <property type="component" value="Unassembled WGS sequence"/>
</dbReference>
<keyword evidence="3" id="KW-1185">Reference proteome</keyword>